<organism evidence="2 3">
    <name type="scientific">Candidatus Thermofonsia Clade 3 bacterium</name>
    <dbReference type="NCBI Taxonomy" id="2364212"/>
    <lineage>
        <taxon>Bacteria</taxon>
        <taxon>Bacillati</taxon>
        <taxon>Chloroflexota</taxon>
        <taxon>Candidatus Thermofontia</taxon>
        <taxon>Candidatus Thermofonsia Clade 3</taxon>
    </lineage>
</organism>
<name>A0A2M8QDN6_9CHLR</name>
<feature type="transmembrane region" description="Helical" evidence="1">
    <location>
        <begin position="7"/>
        <end position="28"/>
    </location>
</feature>
<evidence type="ECO:0000313" key="2">
    <source>
        <dbReference type="EMBL" id="PJF47917.1"/>
    </source>
</evidence>
<dbReference type="EMBL" id="PGTN01000030">
    <property type="protein sequence ID" value="PJF47917.1"/>
    <property type="molecule type" value="Genomic_DNA"/>
</dbReference>
<comment type="caution">
    <text evidence="2">The sequence shown here is derived from an EMBL/GenBank/DDBJ whole genome shotgun (WGS) entry which is preliminary data.</text>
</comment>
<feature type="transmembrane region" description="Helical" evidence="1">
    <location>
        <begin position="52"/>
        <end position="73"/>
    </location>
</feature>
<reference evidence="2 3" key="1">
    <citation type="submission" date="2017-11" db="EMBL/GenBank/DDBJ databases">
        <title>Evolution of Phototrophy in the Chloroflexi Phylum Driven by Horizontal Gene Transfer.</title>
        <authorList>
            <person name="Ward L.M."/>
            <person name="Hemp J."/>
            <person name="Shih P.M."/>
            <person name="Mcglynn S.E."/>
            <person name="Fischer W."/>
        </authorList>
    </citation>
    <scope>NUCLEOTIDE SEQUENCE [LARGE SCALE GENOMIC DNA]</scope>
    <source>
        <strain evidence="2">JP3_7</strain>
    </source>
</reference>
<feature type="transmembrane region" description="Helical" evidence="1">
    <location>
        <begin position="160"/>
        <end position="178"/>
    </location>
</feature>
<keyword evidence="1" id="KW-0472">Membrane</keyword>
<proteinExistence type="predicted"/>
<protein>
    <recommendedName>
        <fullName evidence="4">CPBP family intramembrane metalloprotease</fullName>
    </recommendedName>
</protein>
<gene>
    <name evidence="2" type="ORF">CUN48_06090</name>
</gene>
<keyword evidence="1" id="KW-1133">Transmembrane helix</keyword>
<dbReference type="AlphaFoldDB" id="A0A2M8QDN6"/>
<feature type="transmembrane region" description="Helical" evidence="1">
    <location>
        <begin position="94"/>
        <end position="115"/>
    </location>
</feature>
<evidence type="ECO:0008006" key="4">
    <source>
        <dbReference type="Google" id="ProtNLM"/>
    </source>
</evidence>
<feature type="transmembrane region" description="Helical" evidence="1">
    <location>
        <begin position="190"/>
        <end position="210"/>
    </location>
</feature>
<sequence length="246" mass="26604">MNPKLQLALWVAGSFAVGLAAVAAVYRFGGARLRRALVESELGSVFVEVVRFSYYIGLPFGALITGALSVDLLGLGAIAVEDASTLAGFTLRDWMRGSIAAGLATGFVLVVLWLARRSADLPPALFDAQPSALLIVREAAYAEAHWAFYRAPFVLLFQDAYWGATAGFALVAVEWVLARRLRHTPPHANRPHALAATCCMLTSGLLYVTARNLWLMIVAHAAIRRVGERLFTQTAPPAAPYRRAPN</sequence>
<evidence type="ECO:0000313" key="3">
    <source>
        <dbReference type="Proteomes" id="UP000230790"/>
    </source>
</evidence>
<accession>A0A2M8QDN6</accession>
<keyword evidence="1" id="KW-0812">Transmembrane</keyword>
<dbReference type="Proteomes" id="UP000230790">
    <property type="component" value="Unassembled WGS sequence"/>
</dbReference>
<evidence type="ECO:0000256" key="1">
    <source>
        <dbReference type="SAM" id="Phobius"/>
    </source>
</evidence>